<feature type="region of interest" description="Disordered" evidence="1">
    <location>
        <begin position="1"/>
        <end position="22"/>
    </location>
</feature>
<feature type="compositionally biased region" description="Polar residues" evidence="1">
    <location>
        <begin position="1"/>
        <end position="15"/>
    </location>
</feature>
<gene>
    <name evidence="2" type="ORF">V525_15115</name>
</gene>
<sequence length="155" mass="16102">MTLGLTSCGQSTENGADTADPFVDYERSDSVEWTTQIPATQPPVVSSPPITGTTSPPTAPTAAPAGTICGYVPAETGEQPVIVLNGPIDCATAMTVSQKYFDSIGQAQGQGQGQGLFLTVDGWACQWPIVDGRSRADSYYTCTAPNQVAAVRIGE</sequence>
<feature type="compositionally biased region" description="Low complexity" evidence="1">
    <location>
        <begin position="42"/>
        <end position="62"/>
    </location>
</feature>
<name>W9DIC8_9ACTN</name>
<dbReference type="AlphaFoldDB" id="W9DIC8"/>
<dbReference type="Proteomes" id="UP000035035">
    <property type="component" value="Unassembled WGS sequence"/>
</dbReference>
<comment type="caution">
    <text evidence="2">The sequence shown here is derived from an EMBL/GenBank/DDBJ whole genome shotgun (WGS) entry which is preliminary data.</text>
</comment>
<evidence type="ECO:0000313" key="2">
    <source>
        <dbReference type="EMBL" id="ETA06085.1"/>
    </source>
</evidence>
<proteinExistence type="predicted"/>
<organism evidence="2 3">
    <name type="scientific">Gordonia alkanivorans CGMCC 6845</name>
    <dbReference type="NCBI Taxonomy" id="1423140"/>
    <lineage>
        <taxon>Bacteria</taxon>
        <taxon>Bacillati</taxon>
        <taxon>Actinomycetota</taxon>
        <taxon>Actinomycetes</taxon>
        <taxon>Mycobacteriales</taxon>
        <taxon>Gordoniaceae</taxon>
        <taxon>Gordonia</taxon>
    </lineage>
</organism>
<protein>
    <submittedName>
        <fullName evidence="2">Uncharacterized protein</fullName>
    </submittedName>
</protein>
<dbReference type="HOGENOM" id="CLU_136717_0_0_11"/>
<dbReference type="EMBL" id="AYXO01000029">
    <property type="protein sequence ID" value="ETA06085.1"/>
    <property type="molecule type" value="Genomic_DNA"/>
</dbReference>
<accession>W9DIC8</accession>
<evidence type="ECO:0000313" key="3">
    <source>
        <dbReference type="Proteomes" id="UP000035035"/>
    </source>
</evidence>
<reference evidence="2 3" key="1">
    <citation type="journal article" date="2014" name="Genome Announc.">
        <title>Draft Genome Sequence of Gordonia alkanivorans Strain CGMCC6845, a Halotolerant Hydrocarbon-Degrading Bacterium.</title>
        <authorList>
            <person name="Wang X."/>
            <person name="Jin D."/>
            <person name="Zhou L."/>
            <person name="Wu L."/>
            <person name="An W."/>
            <person name="Zhao L."/>
        </authorList>
    </citation>
    <scope>NUCLEOTIDE SEQUENCE [LARGE SCALE GENOMIC DNA]</scope>
    <source>
        <strain evidence="2 3">CGMCC 6845</strain>
    </source>
</reference>
<feature type="region of interest" description="Disordered" evidence="1">
    <location>
        <begin position="37"/>
        <end position="62"/>
    </location>
</feature>
<dbReference type="PATRIC" id="fig|1423140.3.peg.3020"/>
<keyword evidence="3" id="KW-1185">Reference proteome</keyword>
<evidence type="ECO:0000256" key="1">
    <source>
        <dbReference type="SAM" id="MobiDB-lite"/>
    </source>
</evidence>